<geneLocation type="mitochondrion" evidence="1"/>
<dbReference type="AlphaFoldDB" id="A0A101M2F7"/>
<evidence type="ECO:0000313" key="1">
    <source>
        <dbReference type="EMBL" id="KUM49650.1"/>
    </source>
</evidence>
<name>A0A101M2F7_PICGL</name>
<sequence>MHYMGSLSTTLNPFHISTRWVLIRNQYLFYLYWKYGMEWNKMTSMSGDGGLVRWIEDLRQASRDRSVRQVYLSSKYDT</sequence>
<proteinExistence type="predicted"/>
<gene>
    <name evidence="1" type="ORF">ABT39_MTgene2876</name>
</gene>
<accession>A0A101M2F7</accession>
<comment type="caution">
    <text evidence="1">The sequence shown here is derived from an EMBL/GenBank/DDBJ whole genome shotgun (WGS) entry which is preliminary data.</text>
</comment>
<keyword evidence="1" id="KW-0496">Mitochondrion</keyword>
<reference evidence="1" key="1">
    <citation type="journal article" date="2015" name="Genome Biol. Evol.">
        <title>Organellar Genomes of White Spruce (Picea glauca): Assembly and Annotation.</title>
        <authorList>
            <person name="Jackman S.D."/>
            <person name="Warren R.L."/>
            <person name="Gibb E.A."/>
            <person name="Vandervalk B.P."/>
            <person name="Mohamadi H."/>
            <person name="Chu J."/>
            <person name="Raymond A."/>
            <person name="Pleasance S."/>
            <person name="Coope R."/>
            <person name="Wildung M.R."/>
            <person name="Ritland C.E."/>
            <person name="Bousquet J."/>
            <person name="Jones S.J."/>
            <person name="Bohlmann J."/>
            <person name="Birol I."/>
        </authorList>
    </citation>
    <scope>NUCLEOTIDE SEQUENCE [LARGE SCALE GENOMIC DNA]</scope>
    <source>
        <tissue evidence="1">Flushing bud</tissue>
    </source>
</reference>
<dbReference type="EMBL" id="LKAM01000002">
    <property type="protein sequence ID" value="KUM49650.1"/>
    <property type="molecule type" value="Genomic_DNA"/>
</dbReference>
<protein>
    <submittedName>
        <fullName evidence="1">Uncharacterized protein</fullName>
    </submittedName>
</protein>
<organism evidence="1">
    <name type="scientific">Picea glauca</name>
    <name type="common">White spruce</name>
    <name type="synonym">Pinus glauca</name>
    <dbReference type="NCBI Taxonomy" id="3330"/>
    <lineage>
        <taxon>Eukaryota</taxon>
        <taxon>Viridiplantae</taxon>
        <taxon>Streptophyta</taxon>
        <taxon>Embryophyta</taxon>
        <taxon>Tracheophyta</taxon>
        <taxon>Spermatophyta</taxon>
        <taxon>Pinopsida</taxon>
        <taxon>Pinidae</taxon>
        <taxon>Conifers I</taxon>
        <taxon>Pinales</taxon>
        <taxon>Pinaceae</taxon>
        <taxon>Picea</taxon>
    </lineage>
</organism>